<dbReference type="InterPro" id="IPR003043">
    <property type="entry name" value="Uropor_MeTrfase_CS"/>
</dbReference>
<dbReference type="InterPro" id="IPR035013">
    <property type="entry name" value="YabN_N"/>
</dbReference>
<dbReference type="PIRSF" id="PIRSF002845">
    <property type="entry name" value="Ttrprl_mtas_MazG"/>
    <property type="match status" value="1"/>
</dbReference>
<dbReference type="CDD" id="cd11528">
    <property type="entry name" value="NTP-PPase_MazG_Nterm"/>
    <property type="match status" value="1"/>
</dbReference>
<dbReference type="InterPro" id="IPR048011">
    <property type="entry name" value="NTP-PPase_MazG-like_C"/>
</dbReference>
<dbReference type="Gene3D" id="3.40.1010.10">
    <property type="entry name" value="Cobalt-precorrin-4 Transmethylase, Domain 1"/>
    <property type="match status" value="1"/>
</dbReference>
<dbReference type="NCBIfam" id="TIGR00444">
    <property type="entry name" value="mazG"/>
    <property type="match status" value="1"/>
</dbReference>
<dbReference type="InterPro" id="IPR014777">
    <property type="entry name" value="4pyrrole_Mease_sub1"/>
</dbReference>
<feature type="domain" description="NTP pyrophosphohydrolase MazG-like" evidence="2">
    <location>
        <begin position="403"/>
        <end position="462"/>
    </location>
</feature>
<feature type="domain" description="Tetrapyrrole methylase" evidence="1">
    <location>
        <begin position="13"/>
        <end position="217"/>
    </location>
</feature>
<dbReference type="GO" id="GO:0008168">
    <property type="term" value="F:methyltransferase activity"/>
    <property type="evidence" value="ECO:0007669"/>
    <property type="project" value="InterPro"/>
</dbReference>
<dbReference type="PANTHER" id="PTHR30522:SF0">
    <property type="entry name" value="NUCLEOSIDE TRIPHOSPHATE PYROPHOSPHOHYDROLASE"/>
    <property type="match status" value="1"/>
</dbReference>
<dbReference type="GO" id="GO:0006950">
    <property type="term" value="P:response to stress"/>
    <property type="evidence" value="ECO:0007669"/>
    <property type="project" value="UniProtKB-ARBA"/>
</dbReference>
<dbReference type="GO" id="GO:0046052">
    <property type="term" value="P:UTP catabolic process"/>
    <property type="evidence" value="ECO:0007669"/>
    <property type="project" value="TreeGrafter"/>
</dbReference>
<dbReference type="PANTHER" id="PTHR30522">
    <property type="entry name" value="NUCLEOSIDE TRIPHOSPHATE PYROPHOSPHOHYDROLASE"/>
    <property type="match status" value="1"/>
</dbReference>
<dbReference type="CDD" id="cd11723">
    <property type="entry name" value="YabN_N_like"/>
    <property type="match status" value="1"/>
</dbReference>
<dbReference type="InterPro" id="IPR004518">
    <property type="entry name" value="MazG-like_dom"/>
</dbReference>
<evidence type="ECO:0000259" key="2">
    <source>
        <dbReference type="Pfam" id="PF03819"/>
    </source>
</evidence>
<dbReference type="InterPro" id="IPR011551">
    <property type="entry name" value="NTP_PyrPHydrolase_MazG"/>
</dbReference>
<dbReference type="Pfam" id="PF03819">
    <property type="entry name" value="MazG"/>
    <property type="match status" value="2"/>
</dbReference>
<sequence>MRWNVSNDRPAGIVLLGLGPGDPALLTLQAWKHLEQTNEVYLRTRHHPVVMGMPEGLIVHSFDELYERGESFEEVYESIIQKVLELGQRPEGVTYAVPGHPFIAEATAPEIARRARAMGIPVRVIEGISFIEPVCTALGMDPFPTMILTDALELGGRHVPHFPPDQPVLVAQIYSRQVASEVKLTLNAIYPDEHRVRLVHGAGTPAEQVEELALYEIDRSEHIGLLTALYVPPLGQNLSLEGFQEVVAHLRAPDGCPWDKEQTMESLGPMLLEETYEVLEALDGQDFAGVREELGDVLLLVTMLAQIGSEEGLFSMPEVIHGIHSKIVRRHPHVFGDVQVDDAAGVLRNWEKLKEEERHENGDQAQKGILDGISRALPALTRAQEFQSRAAHVGFDWPHLEGVKEKVLEEWAEVSEAATPEEKEKELGDLLFAIVNLVRWYHLDAETVLRKANQRFYQRFRHIEQRAREQNRSLGDLSMEEMEAYWQEAKRLYSTGGG</sequence>
<reference evidence="3 4" key="1">
    <citation type="journal article" date="2018" name="Nat. Biotechnol.">
        <title>A standardized bacterial taxonomy based on genome phylogeny substantially revises the tree of life.</title>
        <authorList>
            <person name="Parks D.H."/>
            <person name="Chuvochina M."/>
            <person name="Waite D.W."/>
            <person name="Rinke C."/>
            <person name="Skarshewski A."/>
            <person name="Chaumeil P.A."/>
            <person name="Hugenholtz P."/>
        </authorList>
    </citation>
    <scope>NUCLEOTIDE SEQUENCE [LARGE SCALE GENOMIC DNA]</scope>
    <source>
        <strain evidence="3">UBA8781</strain>
    </source>
</reference>
<accession>A0A3D1JGB9</accession>
<dbReference type="AlphaFoldDB" id="A0A3D1JGB9"/>
<dbReference type="InterPro" id="IPR000878">
    <property type="entry name" value="4pyrrol_Mease"/>
</dbReference>
<dbReference type="FunFam" id="1.10.287.1080:FF:000003">
    <property type="entry name" value="Nucleoside triphosphate pyrophosphohydrolase"/>
    <property type="match status" value="1"/>
</dbReference>
<evidence type="ECO:0000259" key="1">
    <source>
        <dbReference type="Pfam" id="PF00590"/>
    </source>
</evidence>
<dbReference type="Proteomes" id="UP000264141">
    <property type="component" value="Unassembled WGS sequence"/>
</dbReference>
<dbReference type="InterPro" id="IPR035996">
    <property type="entry name" value="4pyrrol_Methylase_sf"/>
</dbReference>
<organism evidence="3 4">
    <name type="scientific">Anaerolinea thermolimosa</name>
    <dbReference type="NCBI Taxonomy" id="229919"/>
    <lineage>
        <taxon>Bacteria</taxon>
        <taxon>Bacillati</taxon>
        <taxon>Chloroflexota</taxon>
        <taxon>Anaerolineae</taxon>
        <taxon>Anaerolineales</taxon>
        <taxon>Anaerolineaceae</taxon>
        <taxon>Anaerolinea</taxon>
    </lineage>
</organism>
<protein>
    <submittedName>
        <fullName evidence="3">Nucleoside triphosphate pyrophosphohydrolase</fullName>
    </submittedName>
</protein>
<gene>
    <name evidence="3" type="ORF">DEQ80_07195</name>
</gene>
<dbReference type="InterPro" id="IPR024180">
    <property type="entry name" value="Tetrapyrrole_Mease/MazG_pred"/>
</dbReference>
<proteinExistence type="predicted"/>
<dbReference type="InterPro" id="IPR048015">
    <property type="entry name" value="NTP-PPase_MazG-like_N"/>
</dbReference>
<dbReference type="Gene3D" id="1.10.287.1080">
    <property type="entry name" value="MazG-like"/>
    <property type="match status" value="2"/>
</dbReference>
<feature type="domain" description="NTP pyrophosphohydrolase MazG-like" evidence="2">
    <location>
        <begin position="262"/>
        <end position="335"/>
    </location>
</feature>
<dbReference type="FunFam" id="1.10.287.1080:FF:000001">
    <property type="entry name" value="Nucleoside triphosphate pyrophosphohydrolase"/>
    <property type="match status" value="1"/>
</dbReference>
<keyword evidence="3" id="KW-0378">Hydrolase</keyword>
<evidence type="ECO:0000313" key="3">
    <source>
        <dbReference type="EMBL" id="HCE17629.1"/>
    </source>
</evidence>
<dbReference type="GO" id="GO:0046076">
    <property type="term" value="P:dTTP catabolic process"/>
    <property type="evidence" value="ECO:0007669"/>
    <property type="project" value="TreeGrafter"/>
</dbReference>
<dbReference type="GO" id="GO:0046061">
    <property type="term" value="P:dATP catabolic process"/>
    <property type="evidence" value="ECO:0007669"/>
    <property type="project" value="TreeGrafter"/>
</dbReference>
<name>A0A3D1JGB9_9CHLR</name>
<evidence type="ECO:0000313" key="4">
    <source>
        <dbReference type="Proteomes" id="UP000264141"/>
    </source>
</evidence>
<dbReference type="EMBL" id="DPBP01000029">
    <property type="protein sequence ID" value="HCE17629.1"/>
    <property type="molecule type" value="Genomic_DNA"/>
</dbReference>
<dbReference type="Pfam" id="PF00590">
    <property type="entry name" value="TP_methylase"/>
    <property type="match status" value="1"/>
</dbReference>
<dbReference type="CDD" id="cd11529">
    <property type="entry name" value="NTP-PPase_MazG_Cterm"/>
    <property type="match status" value="1"/>
</dbReference>
<dbReference type="SUPFAM" id="SSF101386">
    <property type="entry name" value="all-alpha NTP pyrophosphatases"/>
    <property type="match status" value="2"/>
</dbReference>
<dbReference type="SUPFAM" id="SSF53790">
    <property type="entry name" value="Tetrapyrrole methylase"/>
    <property type="match status" value="1"/>
</dbReference>
<dbReference type="GO" id="GO:0046081">
    <property type="term" value="P:dUTP catabolic process"/>
    <property type="evidence" value="ECO:0007669"/>
    <property type="project" value="TreeGrafter"/>
</dbReference>
<dbReference type="NCBIfam" id="NF007113">
    <property type="entry name" value="PRK09562.1"/>
    <property type="match status" value="1"/>
</dbReference>
<dbReference type="STRING" id="229919.GCA_001050195_00634"/>
<dbReference type="GO" id="GO:0006203">
    <property type="term" value="P:dGTP catabolic process"/>
    <property type="evidence" value="ECO:0007669"/>
    <property type="project" value="TreeGrafter"/>
</dbReference>
<dbReference type="GO" id="GO:0046047">
    <property type="term" value="P:TTP catabolic process"/>
    <property type="evidence" value="ECO:0007669"/>
    <property type="project" value="TreeGrafter"/>
</dbReference>
<dbReference type="GO" id="GO:0047429">
    <property type="term" value="F:nucleoside triphosphate diphosphatase activity"/>
    <property type="evidence" value="ECO:0007669"/>
    <property type="project" value="InterPro"/>
</dbReference>
<dbReference type="PROSITE" id="PS00839">
    <property type="entry name" value="SUMT_1"/>
    <property type="match status" value="1"/>
</dbReference>
<comment type="caution">
    <text evidence="3">The sequence shown here is derived from an EMBL/GenBank/DDBJ whole genome shotgun (WGS) entry which is preliminary data.</text>
</comment>